<dbReference type="EMBL" id="QXGC01001520">
    <property type="protein sequence ID" value="KAE9201244.1"/>
    <property type="molecule type" value="Genomic_DNA"/>
</dbReference>
<gene>
    <name evidence="4" type="ORF">PF001_g21785</name>
    <name evidence="3" type="ORF">PF004_g18766</name>
    <name evidence="2" type="ORF">PF006_g21663</name>
    <name evidence="1" type="ORF">PF010_g22386</name>
</gene>
<evidence type="ECO:0000313" key="1">
    <source>
        <dbReference type="EMBL" id="KAE9080431.1"/>
    </source>
</evidence>
<protein>
    <submittedName>
        <fullName evidence="2">Uncharacterized protein</fullName>
    </submittedName>
</protein>
<proteinExistence type="predicted"/>
<dbReference type="Proteomes" id="UP000440732">
    <property type="component" value="Unassembled WGS sequence"/>
</dbReference>
<dbReference type="EMBL" id="QXFX01002125">
    <property type="protein sequence ID" value="KAE9080431.1"/>
    <property type="molecule type" value="Genomic_DNA"/>
</dbReference>
<dbReference type="AlphaFoldDB" id="A0A6A3RYG8"/>
<evidence type="ECO:0000313" key="7">
    <source>
        <dbReference type="Proteomes" id="UP000476176"/>
    </source>
</evidence>
<reference evidence="5 6" key="1">
    <citation type="submission" date="2018-08" db="EMBL/GenBank/DDBJ databases">
        <title>Genomic investigation of the strawberry pathogen Phytophthora fragariae indicates pathogenicity is determined by transcriptional variation in three key races.</title>
        <authorList>
            <person name="Adams T.M."/>
            <person name="Armitage A.D."/>
            <person name="Sobczyk M.K."/>
            <person name="Bates H.J."/>
            <person name="Dunwell J.M."/>
            <person name="Nellist C.F."/>
            <person name="Harrison R.J."/>
        </authorList>
    </citation>
    <scope>NUCLEOTIDE SEQUENCE [LARGE SCALE GENOMIC DNA]</scope>
    <source>
        <strain evidence="4 5">A4</strain>
        <strain evidence="3 7">BC-23</strain>
        <strain evidence="2 6">NOV-5</strain>
        <strain evidence="1 8">ONT-3</strain>
    </source>
</reference>
<organism evidence="2 6">
    <name type="scientific">Phytophthora fragariae</name>
    <dbReference type="NCBI Taxonomy" id="53985"/>
    <lineage>
        <taxon>Eukaryota</taxon>
        <taxon>Sar</taxon>
        <taxon>Stramenopiles</taxon>
        <taxon>Oomycota</taxon>
        <taxon>Peronosporomycetes</taxon>
        <taxon>Peronosporales</taxon>
        <taxon>Peronosporaceae</taxon>
        <taxon>Phytophthora</taxon>
    </lineage>
</organism>
<evidence type="ECO:0000313" key="3">
    <source>
        <dbReference type="EMBL" id="KAE9201244.1"/>
    </source>
</evidence>
<dbReference type="EMBL" id="QXGE01002022">
    <property type="protein sequence ID" value="KAE9285701.1"/>
    <property type="molecule type" value="Genomic_DNA"/>
</dbReference>
<dbReference type="Proteomes" id="UP000437068">
    <property type="component" value="Unassembled WGS sequence"/>
</dbReference>
<comment type="caution">
    <text evidence="2">The sequence shown here is derived from an EMBL/GenBank/DDBJ whole genome shotgun (WGS) entry which is preliminary data.</text>
</comment>
<evidence type="ECO:0000313" key="4">
    <source>
        <dbReference type="EMBL" id="KAE9285701.1"/>
    </source>
</evidence>
<name>A0A6A3RYG8_9STRA</name>
<dbReference type="EMBL" id="QXGA01002024">
    <property type="protein sequence ID" value="KAE9105361.1"/>
    <property type="molecule type" value="Genomic_DNA"/>
</dbReference>
<sequence>MMEADAAIPNAMMATERSVVTTNATDVRTAADAAVKTMIDESSWPMPAWKTSEPPSTSVA</sequence>
<evidence type="ECO:0000313" key="8">
    <source>
        <dbReference type="Proteomes" id="UP000488956"/>
    </source>
</evidence>
<accession>A0A6A3RYG8</accession>
<dbReference type="Proteomes" id="UP000476176">
    <property type="component" value="Unassembled WGS sequence"/>
</dbReference>
<evidence type="ECO:0000313" key="5">
    <source>
        <dbReference type="Proteomes" id="UP000437068"/>
    </source>
</evidence>
<evidence type="ECO:0000313" key="6">
    <source>
        <dbReference type="Proteomes" id="UP000440732"/>
    </source>
</evidence>
<evidence type="ECO:0000313" key="2">
    <source>
        <dbReference type="EMBL" id="KAE9105361.1"/>
    </source>
</evidence>
<dbReference type="Proteomes" id="UP000488956">
    <property type="component" value="Unassembled WGS sequence"/>
</dbReference>